<comment type="caution">
    <text evidence="7">The sequence shown here is derived from an EMBL/GenBank/DDBJ whole genome shotgun (WGS) entry which is preliminary data.</text>
</comment>
<dbReference type="AlphaFoldDB" id="A0A1Q3AJM8"/>
<feature type="domain" description="RGS" evidence="4">
    <location>
        <begin position="418"/>
        <end position="557"/>
    </location>
</feature>
<reference evidence="7 8" key="1">
    <citation type="submission" date="2016-08" db="EMBL/GenBank/DDBJ databases">
        <title>Draft genome sequence of allopolyploid Zygosaccharomyces rouxii.</title>
        <authorList>
            <person name="Watanabe J."/>
            <person name="Uehara K."/>
            <person name="Mogi Y."/>
            <person name="Tsukioka Y."/>
        </authorList>
    </citation>
    <scope>NUCLEOTIDE SEQUENCE [LARGE SCALE GENOMIC DNA]</scope>
    <source>
        <strain evidence="7 8">NBRC 110957</strain>
    </source>
</reference>
<feature type="domain" description="PX" evidence="5">
    <location>
        <begin position="779"/>
        <end position="904"/>
    </location>
</feature>
<accession>A0A1Q3AJM8</accession>
<dbReference type="EMBL" id="BDGX01000052">
    <property type="protein sequence ID" value="GAV55946.1"/>
    <property type="molecule type" value="Genomic_DNA"/>
</dbReference>
<comment type="similarity">
    <text evidence="1">Belongs to the sorting nexin family.</text>
</comment>
<dbReference type="InterPro" id="IPR044926">
    <property type="entry name" value="RGS_subdomain_2"/>
</dbReference>
<dbReference type="InterPro" id="IPR036305">
    <property type="entry name" value="RGS_sf"/>
</dbReference>
<dbReference type="Pfam" id="PF08628">
    <property type="entry name" value="Nexin_C"/>
    <property type="match status" value="1"/>
</dbReference>
<dbReference type="CDD" id="cd06876">
    <property type="entry name" value="PX_MDM1p"/>
    <property type="match status" value="1"/>
</dbReference>
<feature type="transmembrane region" description="Helical" evidence="3">
    <location>
        <begin position="12"/>
        <end position="40"/>
    </location>
</feature>
<protein>
    <submittedName>
        <fullName evidence="7">Uncharacterized protein</fullName>
    </submittedName>
</protein>
<name>A0A1Q3AJM8_ZYGRO</name>
<keyword evidence="2" id="KW-0175">Coiled coil</keyword>
<dbReference type="PROSITE" id="PS50195">
    <property type="entry name" value="PX"/>
    <property type="match status" value="1"/>
</dbReference>
<dbReference type="OrthoDB" id="120967at2759"/>
<evidence type="ECO:0000313" key="8">
    <source>
        <dbReference type="Proteomes" id="UP000187013"/>
    </source>
</evidence>
<dbReference type="SMART" id="SM00313">
    <property type="entry name" value="PXA"/>
    <property type="match status" value="1"/>
</dbReference>
<gene>
    <name evidence="7" type="ORF">ZYGR_0AZ01180</name>
</gene>
<evidence type="ECO:0000256" key="2">
    <source>
        <dbReference type="SAM" id="Coils"/>
    </source>
</evidence>
<dbReference type="SUPFAM" id="SSF64268">
    <property type="entry name" value="PX domain"/>
    <property type="match status" value="1"/>
</dbReference>
<organism evidence="7 8">
    <name type="scientific">Zygosaccharomyces rouxii</name>
    <dbReference type="NCBI Taxonomy" id="4956"/>
    <lineage>
        <taxon>Eukaryota</taxon>
        <taxon>Fungi</taxon>
        <taxon>Dikarya</taxon>
        <taxon>Ascomycota</taxon>
        <taxon>Saccharomycotina</taxon>
        <taxon>Saccharomycetes</taxon>
        <taxon>Saccharomycetales</taxon>
        <taxon>Saccharomycetaceae</taxon>
        <taxon>Zygosaccharomyces</taxon>
    </lineage>
</organism>
<dbReference type="InterPro" id="IPR016137">
    <property type="entry name" value="RGS"/>
</dbReference>
<proteinExistence type="inferred from homology"/>
<feature type="coiled-coil region" evidence="2">
    <location>
        <begin position="702"/>
        <end position="729"/>
    </location>
</feature>
<evidence type="ECO:0000313" key="7">
    <source>
        <dbReference type="EMBL" id="GAV55946.1"/>
    </source>
</evidence>
<evidence type="ECO:0000259" key="4">
    <source>
        <dbReference type="PROSITE" id="PS50132"/>
    </source>
</evidence>
<evidence type="ECO:0000256" key="3">
    <source>
        <dbReference type="SAM" id="Phobius"/>
    </source>
</evidence>
<dbReference type="Pfam" id="PF00615">
    <property type="entry name" value="RGS"/>
    <property type="match status" value="1"/>
</dbReference>
<dbReference type="Proteomes" id="UP000187013">
    <property type="component" value="Unassembled WGS sequence"/>
</dbReference>
<keyword evidence="3" id="KW-1133">Transmembrane helix</keyword>
<sequence length="1135" mass="131182">MSILYDVLFQRPILLLLVLDLFLGKLIWVVIPLIGIMFYLTVFVTLPVLEPPTPNFLHYKDFSKDIGSEGSVVKRNIFSSYPEISREVENIVNLIIRDFINTWFSHINDNPSSDFPQTVRIILLGCVEKLQFLLHGKDEASLIVLKLLPLISKYFDAFCLAREAVMADMTFARDEEINMELGVAVEFNKNIKLHRALSLRSNCLNRDISQYAKLRMENFLPFIVVRKELSSPYVGILLREILSSCIVEPIIIKFSDPDAWNLKLISISEKILEEYDQVDEIRKILSKEVEEQRNPINDTAKNERQSIKLELVPNLSNEQFEDFLRQISYFTSFIDLQSTKYSILTKLLRLKKFDGLSKNLLGYKKRLFLSLNLVQTRLLYVNDRSHLKKIRLRDPNTRGAFNAEKELEQFETFLGTVALEDILQENYCLSFFQKFLRENALEDGITYLEYWKLIEGLKNPLENTVTESISVSICDTESSNFKTQVLKFFEGDHLATMSSLSHELVKDIAQFKGTNIDDSMLSSERRSMLLLQDKAQEALNRSFFPQYKESSFFLEMISSPGFASTDVYARLIDLPAADKADAKLRTKKSIDAVRILTHPDISDALDRILNDKNSRRKSRSKPETKTTWETLFGNDDDVDSDRIFNDTLFNNDDRCETIESIFGNQEEETHDSGESLLSGINPFSQGHQKLSSDKLQDSTHTFTSLKDDIAKLTLAIDDIEKELELLDHLILKADLTNNQNQLKLLRKSQKVLLKDLDNKELLKQQCLVQENANSLYGKTKICIRSYYVDNQLEYGREVAYYLINVEHVHQGQVTAWEIPRRFNEFFKLNSTLKKKYRSQVKHLQKRDIFPEKIKMSLKYHVSKVLLYEERKTRLERYLRELLAIPEICQDNLFRVFLTDSASFKAGEEMLGKPPLRSVEGSNADLSHKRESSTDFQTRQIDANYEEELNFYEDDRNFYHNKETGQNSQNKSFVKPICDLFISVFSLNRSNSGWLRGKTIITVLQQLLGSTIEKYVKNSIRKLRDDDQILRTIFLLKDSLWGPDGVLAKKRMASSNEERTKGEKARTQADSQAILQSLFAETCGKVIGLRTAREAGFNIHSMVQNQFLMASLLLEILDTVLDEICDCDDGYHSNEY</sequence>
<feature type="domain" description="PXA" evidence="6">
    <location>
        <begin position="81"/>
        <end position="271"/>
    </location>
</feature>
<dbReference type="PANTHER" id="PTHR22775">
    <property type="entry name" value="SORTING NEXIN"/>
    <property type="match status" value="1"/>
</dbReference>
<dbReference type="Gene3D" id="3.30.1520.10">
    <property type="entry name" value="Phox-like domain"/>
    <property type="match status" value="1"/>
</dbReference>
<evidence type="ECO:0000259" key="6">
    <source>
        <dbReference type="PROSITE" id="PS51207"/>
    </source>
</evidence>
<keyword evidence="3" id="KW-0472">Membrane</keyword>
<evidence type="ECO:0000256" key="1">
    <source>
        <dbReference type="ARBA" id="ARBA00010883"/>
    </source>
</evidence>
<keyword evidence="3" id="KW-0812">Transmembrane</keyword>
<dbReference type="InterPro" id="IPR003114">
    <property type="entry name" value="Phox_assoc"/>
</dbReference>
<evidence type="ECO:0000259" key="5">
    <source>
        <dbReference type="PROSITE" id="PS50195"/>
    </source>
</evidence>
<dbReference type="Pfam" id="PF00787">
    <property type="entry name" value="PX"/>
    <property type="match status" value="1"/>
</dbReference>
<dbReference type="GO" id="GO:0035091">
    <property type="term" value="F:phosphatidylinositol binding"/>
    <property type="evidence" value="ECO:0007669"/>
    <property type="project" value="InterPro"/>
</dbReference>
<dbReference type="SMART" id="SM00312">
    <property type="entry name" value="PX"/>
    <property type="match status" value="1"/>
</dbReference>
<dbReference type="SUPFAM" id="SSF48097">
    <property type="entry name" value="Regulator of G-protein signaling, RGS"/>
    <property type="match status" value="1"/>
</dbReference>
<dbReference type="PANTHER" id="PTHR22775:SF3">
    <property type="entry name" value="SORTING NEXIN-13"/>
    <property type="match status" value="1"/>
</dbReference>
<dbReference type="InterPro" id="IPR013937">
    <property type="entry name" value="Sorting_nexin_C"/>
</dbReference>
<dbReference type="Gene3D" id="1.10.167.10">
    <property type="entry name" value="Regulator of G-protein Signalling 4, domain 2"/>
    <property type="match status" value="1"/>
</dbReference>
<dbReference type="PROSITE" id="PS50132">
    <property type="entry name" value="RGS"/>
    <property type="match status" value="1"/>
</dbReference>
<dbReference type="InterPro" id="IPR036871">
    <property type="entry name" value="PX_dom_sf"/>
</dbReference>
<dbReference type="Pfam" id="PF02194">
    <property type="entry name" value="PXA"/>
    <property type="match status" value="1"/>
</dbReference>
<dbReference type="InterPro" id="IPR001683">
    <property type="entry name" value="PX_dom"/>
</dbReference>
<dbReference type="PROSITE" id="PS51207">
    <property type="entry name" value="PXA"/>
    <property type="match status" value="1"/>
</dbReference>